<keyword evidence="1" id="KW-0503">Monooxygenase</keyword>
<dbReference type="GO" id="GO:0016705">
    <property type="term" value="F:oxidoreductase activity, acting on paired donors, with incorporation or reduction of molecular oxygen"/>
    <property type="evidence" value="ECO:0007669"/>
    <property type="project" value="InterPro"/>
</dbReference>
<dbReference type="Proteomes" id="UP000092445">
    <property type="component" value="Unassembled WGS sequence"/>
</dbReference>
<protein>
    <submittedName>
        <fullName evidence="2">Uncharacterized protein</fullName>
    </submittedName>
</protein>
<sequence>MFVIKNQLIKRIPKTHEDFQKFVECFDEIFWEINQGCPHDCFPPLAGFYRKHVTTIVNWSASIRSFILRHIMHEERELNIDSEENFIGGHSPVGNLVLLTLGHVAKNPLIAERIKEEADEIC</sequence>
<keyword evidence="1" id="KW-0560">Oxidoreductase</keyword>
<dbReference type="InterPro" id="IPR036396">
    <property type="entry name" value="Cyt_P450_sf"/>
</dbReference>
<name>A0A1B0AEJ1_GLOPL</name>
<evidence type="ECO:0000256" key="1">
    <source>
        <dbReference type="ARBA" id="ARBA00023033"/>
    </source>
</evidence>
<accession>A0A1B0AEJ1</accession>
<reference evidence="3" key="1">
    <citation type="submission" date="2014-03" db="EMBL/GenBank/DDBJ databases">
        <authorList>
            <person name="Aksoy S."/>
            <person name="Warren W."/>
            <person name="Wilson R.K."/>
        </authorList>
    </citation>
    <scope>NUCLEOTIDE SEQUENCE [LARGE SCALE GENOMIC DNA]</scope>
    <source>
        <strain evidence="3">IAEA</strain>
    </source>
</reference>
<evidence type="ECO:0000313" key="3">
    <source>
        <dbReference type="Proteomes" id="UP000092445"/>
    </source>
</evidence>
<evidence type="ECO:0000313" key="2">
    <source>
        <dbReference type="EnsemblMetazoa" id="GPAI043220-PA"/>
    </source>
</evidence>
<dbReference type="GO" id="GO:0020037">
    <property type="term" value="F:heme binding"/>
    <property type="evidence" value="ECO:0007669"/>
    <property type="project" value="InterPro"/>
</dbReference>
<reference evidence="2" key="2">
    <citation type="submission" date="2020-05" db="UniProtKB">
        <authorList>
            <consortium name="EnsemblMetazoa"/>
        </authorList>
    </citation>
    <scope>IDENTIFICATION</scope>
    <source>
        <strain evidence="2">IAEA</strain>
    </source>
</reference>
<organism evidence="2 3">
    <name type="scientific">Glossina pallidipes</name>
    <name type="common">Tsetse fly</name>
    <dbReference type="NCBI Taxonomy" id="7398"/>
    <lineage>
        <taxon>Eukaryota</taxon>
        <taxon>Metazoa</taxon>
        <taxon>Ecdysozoa</taxon>
        <taxon>Arthropoda</taxon>
        <taxon>Hexapoda</taxon>
        <taxon>Insecta</taxon>
        <taxon>Pterygota</taxon>
        <taxon>Neoptera</taxon>
        <taxon>Endopterygota</taxon>
        <taxon>Diptera</taxon>
        <taxon>Brachycera</taxon>
        <taxon>Muscomorpha</taxon>
        <taxon>Hippoboscoidea</taxon>
        <taxon>Glossinidae</taxon>
        <taxon>Glossina</taxon>
    </lineage>
</organism>
<dbReference type="GO" id="GO:0005506">
    <property type="term" value="F:iron ion binding"/>
    <property type="evidence" value="ECO:0007669"/>
    <property type="project" value="InterPro"/>
</dbReference>
<dbReference type="GO" id="GO:0004497">
    <property type="term" value="F:monooxygenase activity"/>
    <property type="evidence" value="ECO:0007669"/>
    <property type="project" value="UniProtKB-KW"/>
</dbReference>
<dbReference type="SUPFAM" id="SSF48264">
    <property type="entry name" value="Cytochrome P450"/>
    <property type="match status" value="1"/>
</dbReference>
<proteinExistence type="predicted"/>
<keyword evidence="3" id="KW-1185">Reference proteome</keyword>
<dbReference type="STRING" id="7398.A0A1B0AEJ1"/>
<dbReference type="VEuPathDB" id="VectorBase:GPAI043220"/>
<dbReference type="AlphaFoldDB" id="A0A1B0AEJ1"/>
<dbReference type="EnsemblMetazoa" id="GPAI043220-RA">
    <property type="protein sequence ID" value="GPAI043220-PA"/>
    <property type="gene ID" value="GPAI043220"/>
</dbReference>